<dbReference type="GO" id="GO:0003700">
    <property type="term" value="F:DNA-binding transcription factor activity"/>
    <property type="evidence" value="ECO:0007669"/>
    <property type="project" value="InterPro"/>
</dbReference>
<feature type="domain" description="HTH arsR-type" evidence="1">
    <location>
        <begin position="1"/>
        <end position="96"/>
    </location>
</feature>
<gene>
    <name evidence="2" type="ORF">MALL_0170</name>
</gene>
<dbReference type="CDD" id="cd00090">
    <property type="entry name" value="HTH_ARSR"/>
    <property type="match status" value="1"/>
</dbReference>
<evidence type="ECO:0000259" key="1">
    <source>
        <dbReference type="PROSITE" id="PS50987"/>
    </source>
</evidence>
<dbReference type="InterPro" id="IPR036390">
    <property type="entry name" value="WH_DNA-bd_sf"/>
</dbReference>
<name>D4XV12_9BACT</name>
<dbReference type="SUPFAM" id="SSF46785">
    <property type="entry name" value="Winged helix' DNA-binding domain"/>
    <property type="match status" value="1"/>
</dbReference>
<dbReference type="InterPro" id="IPR001845">
    <property type="entry name" value="HTH_ArsR_DNA-bd_dom"/>
</dbReference>
<dbReference type="SMART" id="SM00418">
    <property type="entry name" value="HTH_ARSR"/>
    <property type="match status" value="1"/>
</dbReference>
<dbReference type="Gene3D" id="1.10.10.10">
    <property type="entry name" value="Winged helix-like DNA-binding domain superfamily/Winged helix DNA-binding domain"/>
    <property type="match status" value="1"/>
</dbReference>
<accession>D4XV12</accession>
<evidence type="ECO:0000313" key="2">
    <source>
        <dbReference type="EMBL" id="EFF41797.1"/>
    </source>
</evidence>
<dbReference type="Proteomes" id="UP000004757">
    <property type="component" value="Unassembled WGS sequence"/>
</dbReference>
<reference evidence="2 3" key="1">
    <citation type="submission" date="2010-03" db="EMBL/GenBank/DDBJ databases">
        <authorList>
            <person name="Glass J.I."/>
            <person name="Benders G.A."/>
            <person name="Durkin A.S."/>
            <person name="Farmerie W.G."/>
            <person name="Hlavinka K."/>
            <person name="Hostetler J."/>
            <person name="Jackson J."/>
            <person name="May M.A."/>
            <person name="Miller R.H."/>
            <person name="Paralanov V."/>
            <person name="Radune D."/>
            <person name="Szczypinski B."/>
            <person name="Brown D.R."/>
        </authorList>
    </citation>
    <scope>NUCLEOTIDE SEQUENCE [LARGE SCALE GENOMIC DNA]</scope>
    <source>
        <strain evidence="2 3">A21JP2</strain>
    </source>
</reference>
<organism evidence="2 3">
    <name type="scientific">Mycoplasmopsis alligatoris A21JP2</name>
    <dbReference type="NCBI Taxonomy" id="747682"/>
    <lineage>
        <taxon>Bacteria</taxon>
        <taxon>Bacillati</taxon>
        <taxon>Mycoplasmatota</taxon>
        <taxon>Mycoplasmoidales</taxon>
        <taxon>Metamycoplasmataceae</taxon>
        <taxon>Mycoplasmopsis</taxon>
    </lineage>
</organism>
<protein>
    <recommendedName>
        <fullName evidence="1">HTH arsR-type domain-containing protein</fullName>
    </recommendedName>
</protein>
<evidence type="ECO:0000313" key="3">
    <source>
        <dbReference type="Proteomes" id="UP000004757"/>
    </source>
</evidence>
<proteinExistence type="predicted"/>
<comment type="caution">
    <text evidence="2">The sequence shown here is derived from an EMBL/GenBank/DDBJ whole genome shotgun (WGS) entry which is preliminary data.</text>
</comment>
<dbReference type="PRINTS" id="PR00778">
    <property type="entry name" value="HTHARSR"/>
</dbReference>
<dbReference type="AlphaFoldDB" id="D4XV12"/>
<dbReference type="InterPro" id="IPR036388">
    <property type="entry name" value="WH-like_DNA-bd_sf"/>
</dbReference>
<dbReference type="PROSITE" id="PS50987">
    <property type="entry name" value="HTH_ARSR_2"/>
    <property type="match status" value="1"/>
</dbReference>
<dbReference type="STRING" id="747682.MALL_0170"/>
<dbReference type="eggNOG" id="ENOG5032G2T">
    <property type="taxonomic scope" value="Bacteria"/>
</dbReference>
<dbReference type="EMBL" id="ADNC01000002">
    <property type="protein sequence ID" value="EFF41797.1"/>
    <property type="molecule type" value="Genomic_DNA"/>
</dbReference>
<keyword evidence="3" id="KW-1185">Reference proteome</keyword>
<dbReference type="OrthoDB" id="398785at2"/>
<dbReference type="RefSeq" id="WP_005683067.1">
    <property type="nucleotide sequence ID" value="NZ_ADNC01000002.1"/>
</dbReference>
<dbReference type="InterPro" id="IPR011991">
    <property type="entry name" value="ArsR-like_HTH"/>
</dbReference>
<sequence length="117" mass="13874">MELTKFFKLCSSKVKLLIIVHLYSCDDNECDVQTLVDLFQEKQSNISKHFMDLRKLKVVEKKKDAKRVFYKLTKKFKQQYSAYLDIISLDHCFKDYACFCSSIKYENSKCAHDCCDE</sequence>